<dbReference type="AlphaFoldDB" id="A0A7C9TJD4"/>
<comment type="caution">
    <text evidence="1">The sequence shown here is derived from an EMBL/GenBank/DDBJ whole genome shotgun (WGS) entry which is preliminary data.</text>
</comment>
<organism evidence="1 2">
    <name type="scientific">Ideonella livida</name>
    <dbReference type="NCBI Taxonomy" id="2707176"/>
    <lineage>
        <taxon>Bacteria</taxon>
        <taxon>Pseudomonadati</taxon>
        <taxon>Pseudomonadota</taxon>
        <taxon>Betaproteobacteria</taxon>
        <taxon>Burkholderiales</taxon>
        <taxon>Sphaerotilaceae</taxon>
        <taxon>Ideonella</taxon>
    </lineage>
</organism>
<protein>
    <submittedName>
        <fullName evidence="1">Uncharacterized protein</fullName>
    </submittedName>
</protein>
<gene>
    <name evidence="1" type="ORF">G3A44_02950</name>
</gene>
<dbReference type="EMBL" id="JAAGOH010000002">
    <property type="protein sequence ID" value="NDY90147.1"/>
    <property type="molecule type" value="Genomic_DNA"/>
</dbReference>
<sequence length="121" mass="12564">MSAPDKNPGHASELVGDLAGAREALETIHMVANAQLATIETLAHLVLQAMQSPGFYTGNHSGHAWELVANAMEAIAANASELQNSISAEVEGQGCAHKCPREAARWAARRGLRAVGPTVGG</sequence>
<dbReference type="Proteomes" id="UP000484255">
    <property type="component" value="Unassembled WGS sequence"/>
</dbReference>
<name>A0A7C9TJD4_9BURK</name>
<proteinExistence type="predicted"/>
<reference evidence="1 2" key="1">
    <citation type="submission" date="2020-02" db="EMBL/GenBank/DDBJ databases">
        <title>Ideonella bacterium strain TBM-1.</title>
        <authorList>
            <person name="Chen W.-M."/>
        </authorList>
    </citation>
    <scope>NUCLEOTIDE SEQUENCE [LARGE SCALE GENOMIC DNA]</scope>
    <source>
        <strain evidence="1 2">TBM-1</strain>
    </source>
</reference>
<dbReference type="RefSeq" id="WP_163455993.1">
    <property type="nucleotide sequence ID" value="NZ_JAAGOH010000002.1"/>
</dbReference>
<keyword evidence="2" id="KW-1185">Reference proteome</keyword>
<accession>A0A7C9TJD4</accession>
<evidence type="ECO:0000313" key="2">
    <source>
        <dbReference type="Proteomes" id="UP000484255"/>
    </source>
</evidence>
<evidence type="ECO:0000313" key="1">
    <source>
        <dbReference type="EMBL" id="NDY90147.1"/>
    </source>
</evidence>